<evidence type="ECO:0000256" key="4">
    <source>
        <dbReference type="ARBA" id="ARBA00023136"/>
    </source>
</evidence>
<dbReference type="InterPro" id="IPR037185">
    <property type="entry name" value="EmrE-like"/>
</dbReference>
<dbReference type="InterPro" id="IPR050638">
    <property type="entry name" value="AA-Vitamin_Transporters"/>
</dbReference>
<name>A0A5E7KJM4_PSEFL</name>
<dbReference type="Pfam" id="PF00892">
    <property type="entry name" value="EamA"/>
    <property type="match status" value="2"/>
</dbReference>
<gene>
    <name evidence="5" type="ORF">PS710_01124</name>
</gene>
<dbReference type="PANTHER" id="PTHR32322">
    <property type="entry name" value="INNER MEMBRANE TRANSPORTER"/>
    <property type="match status" value="1"/>
</dbReference>
<evidence type="ECO:0000313" key="5">
    <source>
        <dbReference type="EMBL" id="VVN81074.1"/>
    </source>
</evidence>
<accession>A0A5E7KJM4</accession>
<sequence length="297" mass="30946">MRQNRLEVSAAKKAKTVVSLTAVAMLAFAANSVLCRLALRHTEIDPTSFTLIRLLSGAIVLWGLLVIKGTPRTSSGTWLGAFSLFVYAFAFSYAYVNLETGTGALLLFGAVQLTMFLYGYYKGERMQGLALVGLLLALGGLVALLLPGASAPPLASAGIMLLSGIAWAGYSLIGKQSNDPLAATAGNFLRAIPIMLLASIPFIDKFSVDAYGVLCAIASGTIASGVGYAIWYAAIRSLSSFRAATVQLSVPVLASIAGILILGEHLTLRLALTSLAVLGGIGLVLSDKRSATGRQST</sequence>
<dbReference type="InterPro" id="IPR000620">
    <property type="entry name" value="EamA_dom"/>
</dbReference>
<dbReference type="GO" id="GO:0016020">
    <property type="term" value="C:membrane"/>
    <property type="evidence" value="ECO:0007669"/>
    <property type="project" value="UniProtKB-SubCell"/>
</dbReference>
<reference evidence="5 6" key="1">
    <citation type="submission" date="2019-09" db="EMBL/GenBank/DDBJ databases">
        <authorList>
            <person name="Chandra G."/>
            <person name="Truman W A."/>
        </authorList>
    </citation>
    <scope>NUCLEOTIDE SEQUENCE [LARGE SCALE GENOMIC DNA]</scope>
    <source>
        <strain evidence="5">PS710</strain>
    </source>
</reference>
<keyword evidence="3" id="KW-1133">Transmembrane helix</keyword>
<dbReference type="SUPFAM" id="SSF103481">
    <property type="entry name" value="Multidrug resistance efflux transporter EmrE"/>
    <property type="match status" value="1"/>
</dbReference>
<dbReference type="PANTHER" id="PTHR32322:SF9">
    <property type="entry name" value="AMINO-ACID METABOLITE EFFLUX PUMP-RELATED"/>
    <property type="match status" value="1"/>
</dbReference>
<dbReference type="AlphaFoldDB" id="A0A5E7KJM4"/>
<evidence type="ECO:0000313" key="6">
    <source>
        <dbReference type="Proteomes" id="UP000381093"/>
    </source>
</evidence>
<keyword evidence="4" id="KW-0472">Membrane</keyword>
<protein>
    <submittedName>
        <fullName evidence="5">Uncharacterized protein</fullName>
    </submittedName>
</protein>
<proteinExistence type="predicted"/>
<comment type="subcellular location">
    <subcellularLocation>
        <location evidence="1">Membrane</location>
        <topology evidence="1">Multi-pass membrane protein</topology>
    </subcellularLocation>
</comment>
<evidence type="ECO:0000256" key="1">
    <source>
        <dbReference type="ARBA" id="ARBA00004141"/>
    </source>
</evidence>
<dbReference type="Proteomes" id="UP000381093">
    <property type="component" value="Unassembled WGS sequence"/>
</dbReference>
<evidence type="ECO:0000256" key="2">
    <source>
        <dbReference type="ARBA" id="ARBA00022692"/>
    </source>
</evidence>
<dbReference type="EMBL" id="CABVHW010000002">
    <property type="protein sequence ID" value="VVN81074.1"/>
    <property type="molecule type" value="Genomic_DNA"/>
</dbReference>
<keyword evidence="2" id="KW-0812">Transmembrane</keyword>
<organism evidence="5 6">
    <name type="scientific">Pseudomonas fluorescens</name>
    <dbReference type="NCBI Taxonomy" id="294"/>
    <lineage>
        <taxon>Bacteria</taxon>
        <taxon>Pseudomonadati</taxon>
        <taxon>Pseudomonadota</taxon>
        <taxon>Gammaproteobacteria</taxon>
        <taxon>Pseudomonadales</taxon>
        <taxon>Pseudomonadaceae</taxon>
        <taxon>Pseudomonas</taxon>
    </lineage>
</organism>
<dbReference type="RefSeq" id="WP_150763643.1">
    <property type="nucleotide sequence ID" value="NZ_CABVHW010000002.1"/>
</dbReference>
<evidence type="ECO:0000256" key="3">
    <source>
        <dbReference type="ARBA" id="ARBA00022989"/>
    </source>
</evidence>